<accession>A0A2I1C5H0</accession>
<sequence>MFFLRSTVIATLCCFGTSVLASSWPSSIQGQPLPDKWFQMNLDQLETNLSETESNSSLVERTPVNSCLAVLGGVSSCITIGGFIIQMCQNLAGGIKALSDQHSCNTMSGTIEGVRYTYHSTGQHCDTTAQRDTIAGAIKKFLSNVEHNQICGTLCLRLDHGGTWNGWLKLGPVGSFNENAYCGAGLPFNSCVSGGNNDI</sequence>
<evidence type="ECO:0000256" key="1">
    <source>
        <dbReference type="SAM" id="SignalP"/>
    </source>
</evidence>
<comment type="caution">
    <text evidence="3">The sequence shown here is derived from an EMBL/GenBank/DDBJ whole genome shotgun (WGS) entry which is preliminary data.</text>
</comment>
<gene>
    <name evidence="3" type="ORF">P174DRAFT_452128</name>
</gene>
<dbReference type="OrthoDB" id="5059029at2759"/>
<dbReference type="Proteomes" id="UP000234474">
    <property type="component" value="Unassembled WGS sequence"/>
</dbReference>
<reference evidence="4" key="1">
    <citation type="journal article" date="2018" name="Proc. Natl. Acad. Sci. U.S.A.">
        <title>Linking secondary metabolites to gene clusters through genome sequencing of six diverse Aspergillus species.</title>
        <authorList>
            <person name="Kaerboelling I."/>
            <person name="Vesth T.C."/>
            <person name="Frisvad J.C."/>
            <person name="Nybo J.L."/>
            <person name="Theobald S."/>
            <person name="Kuo A."/>
            <person name="Bowyer P."/>
            <person name="Matsuda Y."/>
            <person name="Mondo S."/>
            <person name="Lyhne E.K."/>
            <person name="Kogle M.E."/>
            <person name="Clum A."/>
            <person name="Lipzen A."/>
            <person name="Salamov A."/>
            <person name="Ngan C.Y."/>
            <person name="Daum C."/>
            <person name="Chiniquy J."/>
            <person name="Barry K."/>
            <person name="LaButti K."/>
            <person name="Haridas S."/>
            <person name="Simmons B.A."/>
            <person name="Magnuson J.K."/>
            <person name="Mortensen U.H."/>
            <person name="Larsen T.O."/>
            <person name="Grigoriev I.V."/>
            <person name="Baker S.E."/>
            <person name="Andersen M.R."/>
        </authorList>
    </citation>
    <scope>NUCLEOTIDE SEQUENCE [LARGE SCALE GENOMIC DNA]</scope>
    <source>
        <strain evidence="4">IBT 16806</strain>
    </source>
</reference>
<dbReference type="GeneID" id="36536381"/>
<feature type="domain" description="Secreted protein CSS2 C-terminal" evidence="2">
    <location>
        <begin position="55"/>
        <end position="181"/>
    </location>
</feature>
<dbReference type="VEuPathDB" id="FungiDB:P174DRAFT_452128"/>
<keyword evidence="4" id="KW-1185">Reference proteome</keyword>
<feature type="chain" id="PRO_5014137747" description="Secreted protein CSS2 C-terminal domain-containing protein" evidence="1">
    <location>
        <begin position="22"/>
        <end position="199"/>
    </location>
</feature>
<dbReference type="AlphaFoldDB" id="A0A2I1C5H0"/>
<proteinExistence type="predicted"/>
<dbReference type="Pfam" id="PF20521">
    <property type="entry name" value="DUF6736"/>
    <property type="match status" value="1"/>
</dbReference>
<name>A0A2I1C5H0_ASPN1</name>
<keyword evidence="1" id="KW-0732">Signal</keyword>
<dbReference type="InterPro" id="IPR046624">
    <property type="entry name" value="CSS2_C"/>
</dbReference>
<feature type="signal peptide" evidence="1">
    <location>
        <begin position="1"/>
        <end position="21"/>
    </location>
</feature>
<evidence type="ECO:0000313" key="4">
    <source>
        <dbReference type="Proteomes" id="UP000234474"/>
    </source>
</evidence>
<organism evidence="3 4">
    <name type="scientific">Aspergillus novofumigatus (strain IBT 16806)</name>
    <dbReference type="NCBI Taxonomy" id="1392255"/>
    <lineage>
        <taxon>Eukaryota</taxon>
        <taxon>Fungi</taxon>
        <taxon>Dikarya</taxon>
        <taxon>Ascomycota</taxon>
        <taxon>Pezizomycotina</taxon>
        <taxon>Eurotiomycetes</taxon>
        <taxon>Eurotiomycetidae</taxon>
        <taxon>Eurotiales</taxon>
        <taxon>Aspergillaceae</taxon>
        <taxon>Aspergillus</taxon>
        <taxon>Aspergillus subgen. Fumigati</taxon>
    </lineage>
</organism>
<dbReference type="RefSeq" id="XP_024681449.1">
    <property type="nucleotide sequence ID" value="XM_024829055.1"/>
</dbReference>
<dbReference type="OMA" id="CLDLTHG"/>
<evidence type="ECO:0000259" key="2">
    <source>
        <dbReference type="Pfam" id="PF20521"/>
    </source>
</evidence>
<dbReference type="EMBL" id="MSZS01000005">
    <property type="protein sequence ID" value="PKX92854.1"/>
    <property type="molecule type" value="Genomic_DNA"/>
</dbReference>
<evidence type="ECO:0000313" key="3">
    <source>
        <dbReference type="EMBL" id="PKX92854.1"/>
    </source>
</evidence>
<protein>
    <recommendedName>
        <fullName evidence="2">Secreted protein CSS2 C-terminal domain-containing protein</fullName>
    </recommendedName>
</protein>